<gene>
    <name evidence="7" type="ORF">R5R35_001938</name>
</gene>
<evidence type="ECO:0000256" key="1">
    <source>
        <dbReference type="ARBA" id="ARBA00004141"/>
    </source>
</evidence>
<evidence type="ECO:0000256" key="2">
    <source>
        <dbReference type="ARBA" id="ARBA00022692"/>
    </source>
</evidence>
<evidence type="ECO:0000259" key="6">
    <source>
        <dbReference type="PROSITE" id="PS50850"/>
    </source>
</evidence>
<keyword evidence="4 5" id="KW-0472">Membrane</keyword>
<organism evidence="7 8">
    <name type="scientific">Gryllus longicercus</name>
    <dbReference type="NCBI Taxonomy" id="2509291"/>
    <lineage>
        <taxon>Eukaryota</taxon>
        <taxon>Metazoa</taxon>
        <taxon>Ecdysozoa</taxon>
        <taxon>Arthropoda</taxon>
        <taxon>Hexapoda</taxon>
        <taxon>Insecta</taxon>
        <taxon>Pterygota</taxon>
        <taxon>Neoptera</taxon>
        <taxon>Polyneoptera</taxon>
        <taxon>Orthoptera</taxon>
        <taxon>Ensifera</taxon>
        <taxon>Gryllidea</taxon>
        <taxon>Grylloidea</taxon>
        <taxon>Gryllidae</taxon>
        <taxon>Gryllinae</taxon>
        <taxon>Gryllus</taxon>
    </lineage>
</organism>
<dbReference type="PROSITE" id="PS50850">
    <property type="entry name" value="MFS"/>
    <property type="match status" value="1"/>
</dbReference>
<keyword evidence="3 5" id="KW-1133">Transmembrane helix</keyword>
<dbReference type="InterPro" id="IPR020846">
    <property type="entry name" value="MFS_dom"/>
</dbReference>
<evidence type="ECO:0000313" key="7">
    <source>
        <dbReference type="EMBL" id="KAK7872601.1"/>
    </source>
</evidence>
<dbReference type="SUPFAM" id="SSF103473">
    <property type="entry name" value="MFS general substrate transporter"/>
    <property type="match status" value="1"/>
</dbReference>
<feature type="domain" description="Major facilitator superfamily (MFS) profile" evidence="6">
    <location>
        <begin position="1"/>
        <end position="131"/>
    </location>
</feature>
<evidence type="ECO:0000256" key="4">
    <source>
        <dbReference type="ARBA" id="ARBA00023136"/>
    </source>
</evidence>
<dbReference type="AlphaFoldDB" id="A0AAN9VZ20"/>
<dbReference type="Proteomes" id="UP001378592">
    <property type="component" value="Unassembled WGS sequence"/>
</dbReference>
<sequence length="131" mass="14042">MVGTANSLGQLAGLPLAGMISDRVGRRTVLAGSCCLSALLGIARSFAPTYFAYVLLEFVEPVLGVGIFTSSFILCMELTCTRGRVVVGVAQCLSFALGEVALGLMAWALLDWRQLLRFGYAPGVAFIVYRW</sequence>
<feature type="transmembrane region" description="Helical" evidence="5">
    <location>
        <begin position="53"/>
        <end position="74"/>
    </location>
</feature>
<reference evidence="7 8" key="1">
    <citation type="submission" date="2024-03" db="EMBL/GenBank/DDBJ databases">
        <title>The genome assembly and annotation of the cricket Gryllus longicercus Weissman &amp; Gray.</title>
        <authorList>
            <person name="Szrajer S."/>
            <person name="Gray D."/>
            <person name="Ylla G."/>
        </authorList>
    </citation>
    <scope>NUCLEOTIDE SEQUENCE [LARGE SCALE GENOMIC DNA]</scope>
    <source>
        <strain evidence="7">DAG 2021-001</strain>
        <tissue evidence="7">Whole body minus gut</tissue>
    </source>
</reference>
<accession>A0AAN9VZ20</accession>
<dbReference type="InterPro" id="IPR036259">
    <property type="entry name" value="MFS_trans_sf"/>
</dbReference>
<protein>
    <recommendedName>
        <fullName evidence="6">Major facilitator superfamily (MFS) profile domain-containing protein</fullName>
    </recommendedName>
</protein>
<dbReference type="GO" id="GO:0022857">
    <property type="term" value="F:transmembrane transporter activity"/>
    <property type="evidence" value="ECO:0007669"/>
    <property type="project" value="InterPro"/>
</dbReference>
<dbReference type="InterPro" id="IPR005829">
    <property type="entry name" value="Sugar_transporter_CS"/>
</dbReference>
<feature type="transmembrane region" description="Helical" evidence="5">
    <location>
        <begin position="29"/>
        <end position="47"/>
    </location>
</feature>
<dbReference type="EMBL" id="JAZDUA010000022">
    <property type="protein sequence ID" value="KAK7872601.1"/>
    <property type="molecule type" value="Genomic_DNA"/>
</dbReference>
<comment type="caution">
    <text evidence="7">The sequence shown here is derived from an EMBL/GenBank/DDBJ whole genome shotgun (WGS) entry which is preliminary data.</text>
</comment>
<keyword evidence="8" id="KW-1185">Reference proteome</keyword>
<evidence type="ECO:0000256" key="5">
    <source>
        <dbReference type="SAM" id="Phobius"/>
    </source>
</evidence>
<dbReference type="PANTHER" id="PTHR24064">
    <property type="entry name" value="SOLUTE CARRIER FAMILY 22 MEMBER"/>
    <property type="match status" value="1"/>
</dbReference>
<keyword evidence="2 5" id="KW-0812">Transmembrane</keyword>
<proteinExistence type="predicted"/>
<name>A0AAN9VZ20_9ORTH</name>
<feature type="transmembrane region" description="Helical" evidence="5">
    <location>
        <begin position="86"/>
        <end position="110"/>
    </location>
</feature>
<dbReference type="Gene3D" id="1.20.1250.20">
    <property type="entry name" value="MFS general substrate transporter like domains"/>
    <property type="match status" value="1"/>
</dbReference>
<dbReference type="GO" id="GO:0016020">
    <property type="term" value="C:membrane"/>
    <property type="evidence" value="ECO:0007669"/>
    <property type="project" value="UniProtKB-SubCell"/>
</dbReference>
<evidence type="ECO:0000313" key="8">
    <source>
        <dbReference type="Proteomes" id="UP001378592"/>
    </source>
</evidence>
<evidence type="ECO:0000256" key="3">
    <source>
        <dbReference type="ARBA" id="ARBA00022989"/>
    </source>
</evidence>
<comment type="subcellular location">
    <subcellularLocation>
        <location evidence="1">Membrane</location>
        <topology evidence="1">Multi-pass membrane protein</topology>
    </subcellularLocation>
</comment>
<dbReference type="PROSITE" id="PS00216">
    <property type="entry name" value="SUGAR_TRANSPORT_1"/>
    <property type="match status" value="1"/>
</dbReference>